<accession>A0A9W9RG64</accession>
<dbReference type="RefSeq" id="XP_056550797.1">
    <property type="nucleotide sequence ID" value="XM_056704837.1"/>
</dbReference>
<feature type="region of interest" description="Disordered" evidence="3">
    <location>
        <begin position="60"/>
        <end position="130"/>
    </location>
</feature>
<evidence type="ECO:0000313" key="4">
    <source>
        <dbReference type="EMBL" id="KAJ5359511.1"/>
    </source>
</evidence>
<comment type="caution">
    <text evidence="4">The sequence shown here is derived from an EMBL/GenBank/DDBJ whole genome shotgun (WGS) entry which is preliminary data.</text>
</comment>
<name>A0A9W9RG64_9EURO</name>
<dbReference type="GeneID" id="81444016"/>
<dbReference type="InterPro" id="IPR006760">
    <property type="entry name" value="Endosulphine"/>
</dbReference>
<reference evidence="4" key="2">
    <citation type="journal article" date="2023" name="IMA Fungus">
        <title>Comparative genomic study of the Penicillium genus elucidates a diverse pangenome and 15 lateral gene transfer events.</title>
        <authorList>
            <person name="Petersen C."/>
            <person name="Sorensen T."/>
            <person name="Nielsen M.R."/>
            <person name="Sondergaard T.E."/>
            <person name="Sorensen J.L."/>
            <person name="Fitzpatrick D.A."/>
            <person name="Frisvad J.C."/>
            <person name="Nielsen K.L."/>
        </authorList>
    </citation>
    <scope>NUCLEOTIDE SEQUENCE</scope>
    <source>
        <strain evidence="4">IBT 29864</strain>
    </source>
</reference>
<evidence type="ECO:0000256" key="3">
    <source>
        <dbReference type="SAM" id="MobiDB-lite"/>
    </source>
</evidence>
<feature type="compositionally biased region" description="Polar residues" evidence="3">
    <location>
        <begin position="120"/>
        <end position="130"/>
    </location>
</feature>
<comment type="function">
    <text evidence="2">Plays an essential role in initiation of the G0 program by preventing the degradation of specific nutrient-regulated mRNAs via the 5'-3' mRNA decay pathway.</text>
</comment>
<dbReference type="Pfam" id="PF04667">
    <property type="entry name" value="Endosulfine"/>
    <property type="match status" value="1"/>
</dbReference>
<keyword evidence="5" id="KW-1185">Reference proteome</keyword>
<evidence type="ECO:0000256" key="2">
    <source>
        <dbReference type="RuleBase" id="RU363120"/>
    </source>
</evidence>
<evidence type="ECO:0000256" key="1">
    <source>
        <dbReference type="ARBA" id="ARBA00010520"/>
    </source>
</evidence>
<organism evidence="4 5">
    <name type="scientific">Penicillium cataractarum</name>
    <dbReference type="NCBI Taxonomy" id="2100454"/>
    <lineage>
        <taxon>Eukaryota</taxon>
        <taxon>Fungi</taxon>
        <taxon>Dikarya</taxon>
        <taxon>Ascomycota</taxon>
        <taxon>Pezizomycotina</taxon>
        <taxon>Eurotiomycetes</taxon>
        <taxon>Eurotiomycetidae</taxon>
        <taxon>Eurotiales</taxon>
        <taxon>Aspergillaceae</taxon>
        <taxon>Penicillium</taxon>
    </lineage>
</organism>
<sequence>MQPGNKGQSPEPLSENDKRLFGKYGKLAGGGLLAQKSKERTYFDSGDFALSAAHRVTDNGSIQTGAAHPHRESISQPYSPVPAASNANKDANEDPHRRSASPQKSPLHRQITDKHIEGVSGTSHTNNERG</sequence>
<dbReference type="EMBL" id="JAPZBS010000009">
    <property type="protein sequence ID" value="KAJ5359511.1"/>
    <property type="molecule type" value="Genomic_DNA"/>
</dbReference>
<reference evidence="4" key="1">
    <citation type="submission" date="2022-11" db="EMBL/GenBank/DDBJ databases">
        <authorList>
            <person name="Petersen C."/>
        </authorList>
    </citation>
    <scope>NUCLEOTIDE SEQUENCE</scope>
    <source>
        <strain evidence="4">IBT 29864</strain>
    </source>
</reference>
<protein>
    <recommendedName>
        <fullName evidence="2">mRNA stability protein</fullName>
    </recommendedName>
</protein>
<evidence type="ECO:0000313" key="5">
    <source>
        <dbReference type="Proteomes" id="UP001147782"/>
    </source>
</evidence>
<gene>
    <name evidence="4" type="ORF">N7496_011924</name>
</gene>
<proteinExistence type="inferred from homology"/>
<comment type="similarity">
    <text evidence="1 2">Belongs to the endosulfine family.</text>
</comment>
<dbReference type="OrthoDB" id="5949865at2759"/>
<dbReference type="AlphaFoldDB" id="A0A9W9RG64"/>
<feature type="region of interest" description="Disordered" evidence="3">
    <location>
        <begin position="1"/>
        <end position="20"/>
    </location>
</feature>
<dbReference type="Proteomes" id="UP001147782">
    <property type="component" value="Unassembled WGS sequence"/>
</dbReference>